<evidence type="ECO:0000256" key="5">
    <source>
        <dbReference type="ARBA" id="ARBA00023125"/>
    </source>
</evidence>
<dbReference type="FunFam" id="2.40.50.140:FF:000203">
    <property type="entry name" value="TEN1 subunit of CST complex"/>
    <property type="match status" value="1"/>
</dbReference>
<evidence type="ECO:0000313" key="12">
    <source>
        <dbReference type="Proteomes" id="UP001364617"/>
    </source>
</evidence>
<accession>A0AAN9D0U9</accession>
<proteinExistence type="inferred from homology"/>
<dbReference type="Gene3D" id="2.40.50.140">
    <property type="entry name" value="Nucleic acid-binding proteins"/>
    <property type="match status" value="1"/>
</dbReference>
<sequence>MLPLPAAFYFPWEINIDLVKDGASVRTFGRLTSYVPEESKAVLSCQQSSAQCHVSVQTSLVEPFQPILGAQYFVLGEIEKTDGLGGVTLHARALTCVDGVDLALMQQAIVEQRRFFEEREKLMNVQAPRCESPHT</sequence>
<dbReference type="InterPro" id="IPR029146">
    <property type="entry name" value="Ten1_animal_plant"/>
</dbReference>
<protein>
    <recommendedName>
        <fullName evidence="8">CST complex subunit TEN1</fullName>
    </recommendedName>
    <alternativeName>
        <fullName evidence="10">Protein telomeric pathways with STN1 homolog</fullName>
    </alternativeName>
    <alternativeName>
        <fullName evidence="9">Telomere length regulation protein TEN1 homolog</fullName>
    </alternativeName>
</protein>
<dbReference type="EMBL" id="JAYKXH010000010">
    <property type="protein sequence ID" value="KAK7155150.1"/>
    <property type="molecule type" value="Genomic_DNA"/>
</dbReference>
<evidence type="ECO:0000256" key="8">
    <source>
        <dbReference type="ARBA" id="ARBA00068173"/>
    </source>
</evidence>
<dbReference type="AlphaFoldDB" id="A0AAN9D0U9"/>
<dbReference type="InterPro" id="IPR012340">
    <property type="entry name" value="NA-bd_OB-fold"/>
</dbReference>
<evidence type="ECO:0000256" key="2">
    <source>
        <dbReference type="ARBA" id="ARBA00004574"/>
    </source>
</evidence>
<comment type="similarity">
    <text evidence="7">Belongs to the TEN1 family.</text>
</comment>
<evidence type="ECO:0000256" key="6">
    <source>
        <dbReference type="ARBA" id="ARBA00023242"/>
    </source>
</evidence>
<evidence type="ECO:0000313" key="11">
    <source>
        <dbReference type="EMBL" id="KAK7155150.1"/>
    </source>
</evidence>
<dbReference type="GO" id="GO:1990879">
    <property type="term" value="C:CST complex"/>
    <property type="evidence" value="ECO:0007669"/>
    <property type="project" value="InterPro"/>
</dbReference>
<dbReference type="GO" id="GO:0042162">
    <property type="term" value="F:telomeric DNA binding"/>
    <property type="evidence" value="ECO:0007669"/>
    <property type="project" value="TreeGrafter"/>
</dbReference>
<gene>
    <name evidence="11" type="ORF">R3I93_009943</name>
</gene>
<evidence type="ECO:0000256" key="1">
    <source>
        <dbReference type="ARBA" id="ARBA00004123"/>
    </source>
</evidence>
<dbReference type="PANTHER" id="PTHR33905">
    <property type="entry name" value="CST COMPLEX SUBUNIT TEN1"/>
    <property type="match status" value="1"/>
</dbReference>
<keyword evidence="4" id="KW-0779">Telomere</keyword>
<keyword evidence="3" id="KW-0158">Chromosome</keyword>
<evidence type="ECO:0000256" key="10">
    <source>
        <dbReference type="ARBA" id="ARBA00079840"/>
    </source>
</evidence>
<keyword evidence="6" id="KW-0539">Nucleus</keyword>
<comment type="subcellular location">
    <subcellularLocation>
        <location evidence="2">Chromosome</location>
        <location evidence="2">Telomere</location>
    </subcellularLocation>
    <subcellularLocation>
        <location evidence="1">Nucleus</location>
    </subcellularLocation>
</comment>
<dbReference type="PANTHER" id="PTHR33905:SF1">
    <property type="entry name" value="CST COMPLEX SUBUNIT TEN1"/>
    <property type="match status" value="1"/>
</dbReference>
<dbReference type="GO" id="GO:0032211">
    <property type="term" value="P:negative regulation of telomere maintenance via telomerase"/>
    <property type="evidence" value="ECO:0007669"/>
    <property type="project" value="TreeGrafter"/>
</dbReference>
<organism evidence="11 12">
    <name type="scientific">Phoxinus phoxinus</name>
    <name type="common">Eurasian minnow</name>
    <dbReference type="NCBI Taxonomy" id="58324"/>
    <lineage>
        <taxon>Eukaryota</taxon>
        <taxon>Metazoa</taxon>
        <taxon>Chordata</taxon>
        <taxon>Craniata</taxon>
        <taxon>Vertebrata</taxon>
        <taxon>Euteleostomi</taxon>
        <taxon>Actinopterygii</taxon>
        <taxon>Neopterygii</taxon>
        <taxon>Teleostei</taxon>
        <taxon>Ostariophysi</taxon>
        <taxon>Cypriniformes</taxon>
        <taxon>Leuciscidae</taxon>
        <taxon>Phoxininae</taxon>
        <taxon>Phoxinus</taxon>
    </lineage>
</organism>
<dbReference type="Pfam" id="PF15490">
    <property type="entry name" value="Ten1_2"/>
    <property type="match status" value="1"/>
</dbReference>
<keyword evidence="12" id="KW-1185">Reference proteome</keyword>
<evidence type="ECO:0000256" key="9">
    <source>
        <dbReference type="ARBA" id="ARBA00078215"/>
    </source>
</evidence>
<dbReference type="Proteomes" id="UP001364617">
    <property type="component" value="Unassembled WGS sequence"/>
</dbReference>
<evidence type="ECO:0000256" key="3">
    <source>
        <dbReference type="ARBA" id="ARBA00022454"/>
    </source>
</evidence>
<evidence type="ECO:0000256" key="7">
    <source>
        <dbReference type="ARBA" id="ARBA00061044"/>
    </source>
</evidence>
<dbReference type="GO" id="GO:0010521">
    <property type="term" value="F:telomerase inhibitor activity"/>
    <property type="evidence" value="ECO:0007669"/>
    <property type="project" value="TreeGrafter"/>
</dbReference>
<evidence type="ECO:0000256" key="4">
    <source>
        <dbReference type="ARBA" id="ARBA00022895"/>
    </source>
</evidence>
<comment type="caution">
    <text evidence="11">The sequence shown here is derived from an EMBL/GenBank/DDBJ whole genome shotgun (WGS) entry which is preliminary data.</text>
</comment>
<keyword evidence="5" id="KW-0238">DNA-binding</keyword>
<dbReference type="GO" id="GO:0003697">
    <property type="term" value="F:single-stranded DNA binding"/>
    <property type="evidence" value="ECO:0007669"/>
    <property type="project" value="InterPro"/>
</dbReference>
<name>A0AAN9D0U9_9TELE</name>
<reference evidence="11 12" key="1">
    <citation type="submission" date="2024-02" db="EMBL/GenBank/DDBJ databases">
        <title>Chromosome-level genome assembly of the Eurasian Minnow (Phoxinus phoxinus).</title>
        <authorList>
            <person name="Oriowo T.O."/>
            <person name="Martin S."/>
            <person name="Stange M."/>
            <person name="Chrysostomakis Y."/>
            <person name="Brown T."/>
            <person name="Winkler S."/>
            <person name="Kukowka S."/>
            <person name="Myers E.W."/>
            <person name="Bohne A."/>
        </authorList>
    </citation>
    <scope>NUCLEOTIDE SEQUENCE [LARGE SCALE GENOMIC DNA]</scope>
    <source>
        <strain evidence="11">ZFMK-TIS-60720</strain>
        <tissue evidence="11">Whole Organism</tissue>
    </source>
</reference>